<keyword evidence="2" id="KW-1185">Reference proteome</keyword>
<name>A0A226I1C7_9FLAO</name>
<keyword evidence="1" id="KW-0645">Protease</keyword>
<dbReference type="Proteomes" id="UP000198336">
    <property type="component" value="Unassembled WGS sequence"/>
</dbReference>
<dbReference type="GO" id="GO:0008233">
    <property type="term" value="F:peptidase activity"/>
    <property type="evidence" value="ECO:0007669"/>
    <property type="project" value="UniProtKB-KW"/>
</dbReference>
<dbReference type="InterPro" id="IPR009003">
    <property type="entry name" value="Peptidase_S1_PA"/>
</dbReference>
<dbReference type="AlphaFoldDB" id="A0A226I1C7"/>
<dbReference type="Pfam" id="PF13365">
    <property type="entry name" value="Trypsin_2"/>
    <property type="match status" value="1"/>
</dbReference>
<protein>
    <submittedName>
        <fullName evidence="1">Serine protease</fullName>
    </submittedName>
</protein>
<dbReference type="GO" id="GO:0006508">
    <property type="term" value="P:proteolysis"/>
    <property type="evidence" value="ECO:0007669"/>
    <property type="project" value="UniProtKB-KW"/>
</dbReference>
<evidence type="ECO:0000313" key="1">
    <source>
        <dbReference type="EMBL" id="OXB00133.1"/>
    </source>
</evidence>
<accession>A0A226I1C7</accession>
<reference evidence="1 2" key="1">
    <citation type="submission" date="2016-11" db="EMBL/GenBank/DDBJ databases">
        <title>Whole genomes of Flavobacteriaceae.</title>
        <authorList>
            <person name="Stine C."/>
            <person name="Li C."/>
            <person name="Tadesse D."/>
        </authorList>
    </citation>
    <scope>NUCLEOTIDE SEQUENCE [LARGE SCALE GENOMIC DNA]</scope>
    <source>
        <strain evidence="1 2">CCUG 59446</strain>
    </source>
</reference>
<dbReference type="SUPFAM" id="SSF50494">
    <property type="entry name" value="Trypsin-like serine proteases"/>
    <property type="match status" value="1"/>
</dbReference>
<dbReference type="RefSeq" id="WP_089054017.1">
    <property type="nucleotide sequence ID" value="NZ_MUHA01000011.1"/>
</dbReference>
<comment type="caution">
    <text evidence="1">The sequence shown here is derived from an EMBL/GenBank/DDBJ whole genome shotgun (WGS) entry which is preliminary data.</text>
</comment>
<evidence type="ECO:0000313" key="2">
    <source>
        <dbReference type="Proteomes" id="UP000198336"/>
    </source>
</evidence>
<dbReference type="Gene3D" id="2.40.10.120">
    <property type="match status" value="1"/>
</dbReference>
<keyword evidence="1" id="KW-0378">Hydrolase</keyword>
<proteinExistence type="predicted"/>
<gene>
    <name evidence="1" type="ORF">B0A75_09295</name>
</gene>
<dbReference type="EMBL" id="MUHA01000011">
    <property type="protein sequence ID" value="OXB00133.1"/>
    <property type="molecule type" value="Genomic_DNA"/>
</dbReference>
<organism evidence="1 2">
    <name type="scientific">Flavobacterium oncorhynchi</name>
    <dbReference type="NCBI Taxonomy" id="728056"/>
    <lineage>
        <taxon>Bacteria</taxon>
        <taxon>Pseudomonadati</taxon>
        <taxon>Bacteroidota</taxon>
        <taxon>Flavobacteriia</taxon>
        <taxon>Flavobacteriales</taxon>
        <taxon>Flavobacteriaceae</taxon>
        <taxon>Flavobacterium</taxon>
    </lineage>
</organism>
<sequence length="278" mass="31199">MTKETSNKNSNDLSVADLITSATVRIETFDQNGGTGTGFFFDFDPQTPETLDSLAIVTNWHVVDGVQNGQFTLTKKDQNGDPINTEHLTIFLEDFQSHWIAHPDPEVDLCILPIKSIKHLLKEDFFYGAFDSSHIPSKQEIENLCAIEEIIMVGYPENIWDDHNNKPIVRKGITATSPRLPYLGCDEFLIDAACFPGSSGSPIIIYNIGQYMDRNENHYLLKYRVILLGILYEGPQYTAEGEIERVPIKKKKIVKTQLPINLGAAINGGKILDFARLL</sequence>